<dbReference type="InterPro" id="IPR000866">
    <property type="entry name" value="AhpC/TSA"/>
</dbReference>
<dbReference type="InterPro" id="IPR013766">
    <property type="entry name" value="Thioredoxin_domain"/>
</dbReference>
<dbReference type="EMBL" id="LWBO01000004">
    <property type="protein sequence ID" value="OQP52242.1"/>
    <property type="molecule type" value="Genomic_DNA"/>
</dbReference>
<feature type="domain" description="Thioredoxin" evidence="6">
    <location>
        <begin position="233"/>
        <end position="375"/>
    </location>
</feature>
<evidence type="ECO:0000313" key="8">
    <source>
        <dbReference type="Proteomes" id="UP000192277"/>
    </source>
</evidence>
<dbReference type="PANTHER" id="PTHR42852:SF6">
    <property type="entry name" value="THIOL:DISULFIDE INTERCHANGE PROTEIN DSBE"/>
    <property type="match status" value="1"/>
</dbReference>
<dbReference type="PROSITE" id="PS00194">
    <property type="entry name" value="THIOREDOXIN_1"/>
    <property type="match status" value="1"/>
</dbReference>
<sequence length="377" mass="41802">MNKNLLRPLLLKAGALLLIASPAAAQKKIPQFAITVKVAHMTDSIVYLNYGTMGSSKTDTVKAINGSFSFKGHVEEPVPGFIFTKTFKVKIDLFIENIPIAIVADQDSLYNTKVTGKGATQEFEAFSQKLMDNRKRTIALFQKAYDTKQAGDSVTAKILQAKADSQYNWEFKARVAYVSEHPKSYIGAKELLAYTATNTLPAAIKMYDKLDPSIKESNIGKEIAARIDLLSKVEEGKPAQEFTQSTPDGKQVKLADYKGKYVLIEFWASWCGPCRAENPNLLKQYKMYNSKGFDILSVSLDKDKDPWLKAVEHDALPWTQVSDLKGWSNEVAVLYGIRAVPASFLVDPSGKIVATGLRGETLNQKLESLFGEQNAKR</sequence>
<dbReference type="RefSeq" id="WP_014220287.1">
    <property type="nucleotide sequence ID" value="NZ_LWBO01000004.1"/>
</dbReference>
<keyword evidence="4" id="KW-0676">Redox-active center</keyword>
<keyword evidence="3" id="KW-1015">Disulfide bond</keyword>
<comment type="subcellular location">
    <subcellularLocation>
        <location evidence="1">Cell envelope</location>
    </subcellularLocation>
</comment>
<keyword evidence="5" id="KW-0732">Signal</keyword>
<gene>
    <name evidence="7" type="ORF">A4D02_23905</name>
</gene>
<dbReference type="SUPFAM" id="SSF52833">
    <property type="entry name" value="Thioredoxin-like"/>
    <property type="match status" value="1"/>
</dbReference>
<accession>A0ABX3P0G5</accession>
<evidence type="ECO:0000256" key="1">
    <source>
        <dbReference type="ARBA" id="ARBA00004196"/>
    </source>
</evidence>
<name>A0ABX3P0G5_9BACT</name>
<proteinExistence type="predicted"/>
<dbReference type="Proteomes" id="UP000192277">
    <property type="component" value="Unassembled WGS sequence"/>
</dbReference>
<evidence type="ECO:0000256" key="4">
    <source>
        <dbReference type="ARBA" id="ARBA00023284"/>
    </source>
</evidence>
<evidence type="ECO:0000256" key="5">
    <source>
        <dbReference type="SAM" id="SignalP"/>
    </source>
</evidence>
<evidence type="ECO:0000256" key="3">
    <source>
        <dbReference type="ARBA" id="ARBA00023157"/>
    </source>
</evidence>
<feature type="signal peptide" evidence="5">
    <location>
        <begin position="1"/>
        <end position="25"/>
    </location>
</feature>
<evidence type="ECO:0000259" key="6">
    <source>
        <dbReference type="PROSITE" id="PS51352"/>
    </source>
</evidence>
<dbReference type="InterPro" id="IPR036249">
    <property type="entry name" value="Thioredoxin-like_sf"/>
</dbReference>
<dbReference type="Gene3D" id="3.40.30.10">
    <property type="entry name" value="Glutaredoxin"/>
    <property type="match status" value="1"/>
</dbReference>
<dbReference type="Pfam" id="PF14289">
    <property type="entry name" value="DUF4369"/>
    <property type="match status" value="1"/>
</dbReference>
<protein>
    <recommendedName>
        <fullName evidence="6">Thioredoxin domain-containing protein</fullName>
    </recommendedName>
</protein>
<dbReference type="Pfam" id="PF00578">
    <property type="entry name" value="AhpC-TSA"/>
    <property type="match status" value="1"/>
</dbReference>
<comment type="caution">
    <text evidence="7">The sequence shown here is derived from an EMBL/GenBank/DDBJ whole genome shotgun (WGS) entry which is preliminary data.</text>
</comment>
<dbReference type="PANTHER" id="PTHR42852">
    <property type="entry name" value="THIOL:DISULFIDE INTERCHANGE PROTEIN DSBE"/>
    <property type="match status" value="1"/>
</dbReference>
<organism evidence="7 8">
    <name type="scientific">Niastella koreensis</name>
    <dbReference type="NCBI Taxonomy" id="354356"/>
    <lineage>
        <taxon>Bacteria</taxon>
        <taxon>Pseudomonadati</taxon>
        <taxon>Bacteroidota</taxon>
        <taxon>Chitinophagia</taxon>
        <taxon>Chitinophagales</taxon>
        <taxon>Chitinophagaceae</taxon>
        <taxon>Niastella</taxon>
    </lineage>
</organism>
<dbReference type="CDD" id="cd02966">
    <property type="entry name" value="TlpA_like_family"/>
    <property type="match status" value="1"/>
</dbReference>
<keyword evidence="8" id="KW-1185">Reference proteome</keyword>
<evidence type="ECO:0000313" key="7">
    <source>
        <dbReference type="EMBL" id="OQP52242.1"/>
    </source>
</evidence>
<dbReference type="InterPro" id="IPR025380">
    <property type="entry name" value="DUF4369"/>
</dbReference>
<feature type="chain" id="PRO_5046797309" description="Thioredoxin domain-containing protein" evidence="5">
    <location>
        <begin position="26"/>
        <end position="377"/>
    </location>
</feature>
<evidence type="ECO:0000256" key="2">
    <source>
        <dbReference type="ARBA" id="ARBA00022748"/>
    </source>
</evidence>
<reference evidence="7 8" key="1">
    <citation type="submission" date="2016-04" db="EMBL/GenBank/DDBJ databases">
        <authorList>
            <person name="Chen L."/>
            <person name="Zhuang W."/>
            <person name="Wang G."/>
        </authorList>
    </citation>
    <scope>NUCLEOTIDE SEQUENCE [LARGE SCALE GENOMIC DNA]</scope>
    <source>
        <strain evidence="8">GR20</strain>
    </source>
</reference>
<dbReference type="InterPro" id="IPR017937">
    <property type="entry name" value="Thioredoxin_CS"/>
</dbReference>
<keyword evidence="2" id="KW-0201">Cytochrome c-type biogenesis</keyword>
<dbReference type="InterPro" id="IPR050553">
    <property type="entry name" value="Thioredoxin_ResA/DsbE_sf"/>
</dbReference>
<dbReference type="PROSITE" id="PS51352">
    <property type="entry name" value="THIOREDOXIN_2"/>
    <property type="match status" value="1"/>
</dbReference>